<dbReference type="GO" id="GO:0030246">
    <property type="term" value="F:carbohydrate binding"/>
    <property type="evidence" value="ECO:0007669"/>
    <property type="project" value="UniProtKB-KW"/>
</dbReference>
<protein>
    <recommendedName>
        <fullName evidence="4">Legume lectin domain-containing protein</fullName>
    </recommendedName>
</protein>
<organism evidence="5 6">
    <name type="scientific">Malus domestica</name>
    <name type="common">Apple</name>
    <name type="synonym">Pyrus malus</name>
    <dbReference type="NCBI Taxonomy" id="3750"/>
    <lineage>
        <taxon>Eukaryota</taxon>
        <taxon>Viridiplantae</taxon>
        <taxon>Streptophyta</taxon>
        <taxon>Embryophyta</taxon>
        <taxon>Tracheophyta</taxon>
        <taxon>Spermatophyta</taxon>
        <taxon>Magnoliopsida</taxon>
        <taxon>eudicotyledons</taxon>
        <taxon>Gunneridae</taxon>
        <taxon>Pentapetalae</taxon>
        <taxon>rosids</taxon>
        <taxon>fabids</taxon>
        <taxon>Rosales</taxon>
        <taxon>Rosaceae</taxon>
        <taxon>Amygdaloideae</taxon>
        <taxon>Maleae</taxon>
        <taxon>Malus</taxon>
    </lineage>
</organism>
<dbReference type="Pfam" id="PF00139">
    <property type="entry name" value="Lectin_legB"/>
    <property type="match status" value="1"/>
</dbReference>
<dbReference type="EMBL" id="RDQH01000336">
    <property type="protein sequence ID" value="RXH85601.1"/>
    <property type="molecule type" value="Genomic_DNA"/>
</dbReference>
<evidence type="ECO:0000256" key="1">
    <source>
        <dbReference type="ARBA" id="ARBA00007606"/>
    </source>
</evidence>
<evidence type="ECO:0000259" key="4">
    <source>
        <dbReference type="Pfam" id="PF00139"/>
    </source>
</evidence>
<dbReference type="InterPro" id="IPR001220">
    <property type="entry name" value="Legume_lectin_dom"/>
</dbReference>
<dbReference type="Proteomes" id="UP000290289">
    <property type="component" value="Chromosome 10"/>
</dbReference>
<name>A0A498IWB9_MALDO</name>
<evidence type="ECO:0000313" key="5">
    <source>
        <dbReference type="EMBL" id="RXH85601.1"/>
    </source>
</evidence>
<feature type="domain" description="Legume lectin" evidence="4">
    <location>
        <begin position="13"/>
        <end position="60"/>
    </location>
</feature>
<dbReference type="Gene3D" id="2.60.120.200">
    <property type="match status" value="1"/>
</dbReference>
<sequence length="112" mass="12347">MLSRFSGLGQISSTRPPTPLLISQIDLSNQFKEFMRVSFSASNGQGSSIHLLDRWRFKTFGSLPTGITTDEFEEGDCFTCSSPEDSSTKRSPENRSHGRKTRVLEMALGLGG</sequence>
<comment type="similarity">
    <text evidence="1">Belongs to the leguminous lectin family.</text>
</comment>
<gene>
    <name evidence="5" type="ORF">DVH24_009422</name>
</gene>
<comment type="caution">
    <text evidence="5">The sequence shown here is derived from an EMBL/GenBank/DDBJ whole genome shotgun (WGS) entry which is preliminary data.</text>
</comment>
<accession>A0A498IWB9</accession>
<proteinExistence type="inferred from homology"/>
<dbReference type="InterPro" id="IPR013320">
    <property type="entry name" value="ConA-like_dom_sf"/>
</dbReference>
<evidence type="ECO:0000313" key="6">
    <source>
        <dbReference type="Proteomes" id="UP000290289"/>
    </source>
</evidence>
<keyword evidence="2" id="KW-0430">Lectin</keyword>
<evidence type="ECO:0000256" key="2">
    <source>
        <dbReference type="ARBA" id="ARBA00022734"/>
    </source>
</evidence>
<evidence type="ECO:0000256" key="3">
    <source>
        <dbReference type="SAM" id="MobiDB-lite"/>
    </source>
</evidence>
<dbReference type="AlphaFoldDB" id="A0A498IWB9"/>
<reference evidence="5 6" key="1">
    <citation type="submission" date="2018-10" db="EMBL/GenBank/DDBJ databases">
        <title>A high-quality apple genome assembly.</title>
        <authorList>
            <person name="Hu J."/>
        </authorList>
    </citation>
    <scope>NUCLEOTIDE SEQUENCE [LARGE SCALE GENOMIC DNA]</scope>
    <source>
        <strain evidence="6">cv. HFTH1</strain>
        <tissue evidence="5">Young leaf</tissue>
    </source>
</reference>
<feature type="region of interest" description="Disordered" evidence="3">
    <location>
        <begin position="78"/>
        <end position="104"/>
    </location>
</feature>
<keyword evidence="6" id="KW-1185">Reference proteome</keyword>
<feature type="compositionally biased region" description="Basic and acidic residues" evidence="3">
    <location>
        <begin position="86"/>
        <end position="96"/>
    </location>
</feature>
<dbReference type="SUPFAM" id="SSF49899">
    <property type="entry name" value="Concanavalin A-like lectins/glucanases"/>
    <property type="match status" value="1"/>
</dbReference>